<dbReference type="Proteomes" id="UP001168821">
    <property type="component" value="Unassembled WGS sequence"/>
</dbReference>
<sequence>MLRFDDGAKEQSSVKQILIKYIKEHAVEIIYVKGRNKEDYLIKTLGKDCPKIVNLEAIDDCVKLTKEIPACNNHTA</sequence>
<gene>
    <name evidence="1" type="ORF">Zmor_001649</name>
</gene>
<dbReference type="AlphaFoldDB" id="A0AA38J302"/>
<accession>A0AA38J302</accession>
<evidence type="ECO:0000313" key="1">
    <source>
        <dbReference type="EMBL" id="KAJ3666196.1"/>
    </source>
</evidence>
<comment type="caution">
    <text evidence="1">The sequence shown here is derived from an EMBL/GenBank/DDBJ whole genome shotgun (WGS) entry which is preliminary data.</text>
</comment>
<evidence type="ECO:0000313" key="2">
    <source>
        <dbReference type="Proteomes" id="UP001168821"/>
    </source>
</evidence>
<protein>
    <submittedName>
        <fullName evidence="1">Uncharacterized protein</fullName>
    </submittedName>
</protein>
<organism evidence="1 2">
    <name type="scientific">Zophobas morio</name>
    <dbReference type="NCBI Taxonomy" id="2755281"/>
    <lineage>
        <taxon>Eukaryota</taxon>
        <taxon>Metazoa</taxon>
        <taxon>Ecdysozoa</taxon>
        <taxon>Arthropoda</taxon>
        <taxon>Hexapoda</taxon>
        <taxon>Insecta</taxon>
        <taxon>Pterygota</taxon>
        <taxon>Neoptera</taxon>
        <taxon>Endopterygota</taxon>
        <taxon>Coleoptera</taxon>
        <taxon>Polyphaga</taxon>
        <taxon>Cucujiformia</taxon>
        <taxon>Tenebrionidae</taxon>
        <taxon>Zophobas</taxon>
    </lineage>
</organism>
<proteinExistence type="predicted"/>
<dbReference type="EMBL" id="JALNTZ010000001">
    <property type="protein sequence ID" value="KAJ3666196.1"/>
    <property type="molecule type" value="Genomic_DNA"/>
</dbReference>
<keyword evidence="2" id="KW-1185">Reference proteome</keyword>
<name>A0AA38J302_9CUCU</name>
<reference evidence="1" key="1">
    <citation type="journal article" date="2023" name="G3 (Bethesda)">
        <title>Whole genome assemblies of Zophobas morio and Tenebrio molitor.</title>
        <authorList>
            <person name="Kaur S."/>
            <person name="Stinson S.A."/>
            <person name="diCenzo G.C."/>
        </authorList>
    </citation>
    <scope>NUCLEOTIDE SEQUENCE</scope>
    <source>
        <strain evidence="1">QUZm001</strain>
    </source>
</reference>